<keyword evidence="3 5" id="KW-0560">Oxidoreductase</keyword>
<evidence type="ECO:0000256" key="3">
    <source>
        <dbReference type="ARBA" id="ARBA00023002"/>
    </source>
</evidence>
<dbReference type="PROSITE" id="PS00460">
    <property type="entry name" value="GLUTATHIONE_PEROXID_1"/>
    <property type="match status" value="1"/>
</dbReference>
<evidence type="ECO:0000256" key="2">
    <source>
        <dbReference type="ARBA" id="ARBA00022559"/>
    </source>
</evidence>
<feature type="active site" evidence="4">
    <location>
        <position position="74"/>
    </location>
</feature>
<evidence type="ECO:0000313" key="8">
    <source>
        <dbReference type="Proteomes" id="UP000293912"/>
    </source>
</evidence>
<dbReference type="PRINTS" id="PR01011">
    <property type="entry name" value="GLUTPROXDASE"/>
</dbReference>
<dbReference type="GO" id="GO:0034599">
    <property type="term" value="P:cellular response to oxidative stress"/>
    <property type="evidence" value="ECO:0007669"/>
    <property type="project" value="TreeGrafter"/>
</dbReference>
<sequence precursor="true">MHPNRPPNRRDFQLGLGAALLAHAWPAAHAQTPRPAACPPLLAHRFPRLQDEAPQDLCQYAGQVLLVVNTASYCGFTRQYEGLEALHAKYAARGLVVMGFPSNDFGQQEPGDAKQIAELCFNTYGVKFPMFAKTVVKGAGRNAFYEQLAKATGAVPRWNFHKYLVARDGQTVRSFASEVEPGSAPLIQAIEAALKTG</sequence>
<dbReference type="PROSITE" id="PS51355">
    <property type="entry name" value="GLUTATHIONE_PEROXID_3"/>
    <property type="match status" value="1"/>
</dbReference>
<dbReference type="InterPro" id="IPR006311">
    <property type="entry name" value="TAT_signal"/>
</dbReference>
<dbReference type="GO" id="GO:0004601">
    <property type="term" value="F:peroxidase activity"/>
    <property type="evidence" value="ECO:0007669"/>
    <property type="project" value="UniProtKB-KW"/>
</dbReference>
<feature type="chain" id="PRO_5020870744" description="Glutathione peroxidase" evidence="6">
    <location>
        <begin position="31"/>
        <end position="197"/>
    </location>
</feature>
<dbReference type="PANTHER" id="PTHR11592:SF78">
    <property type="entry name" value="GLUTATHIONE PEROXIDASE"/>
    <property type="match status" value="1"/>
</dbReference>
<dbReference type="InterPro" id="IPR036249">
    <property type="entry name" value="Thioredoxin-like_sf"/>
</dbReference>
<dbReference type="AlphaFoldDB" id="A0A4P6WWJ5"/>
<dbReference type="PIRSF" id="PIRSF000303">
    <property type="entry name" value="Glutathion_perox"/>
    <property type="match status" value="1"/>
</dbReference>
<reference evidence="7 8" key="1">
    <citation type="submission" date="2019-03" db="EMBL/GenBank/DDBJ databases">
        <authorList>
            <person name="Sebastian G."/>
            <person name="Baumann P."/>
            <person name="Ruckert C."/>
            <person name="Kalinowski J."/>
            <person name="Nebel B."/>
            <person name="Takors R."/>
            <person name="Blombach B."/>
        </authorList>
    </citation>
    <scope>NUCLEOTIDE SEQUENCE [LARGE SCALE GENOMIC DNA]</scope>
    <source>
        <strain evidence="7 8">DSM 1084</strain>
    </source>
</reference>
<dbReference type="CDD" id="cd00340">
    <property type="entry name" value="GSH_Peroxidase"/>
    <property type="match status" value="1"/>
</dbReference>
<dbReference type="PANTHER" id="PTHR11592">
    <property type="entry name" value="GLUTATHIONE PEROXIDASE"/>
    <property type="match status" value="1"/>
</dbReference>
<dbReference type="Proteomes" id="UP000293912">
    <property type="component" value="Chromosome"/>
</dbReference>
<dbReference type="InterPro" id="IPR029759">
    <property type="entry name" value="GPX_AS"/>
</dbReference>
<dbReference type="SUPFAM" id="SSF52833">
    <property type="entry name" value="Thioredoxin-like"/>
    <property type="match status" value="1"/>
</dbReference>
<evidence type="ECO:0000256" key="5">
    <source>
        <dbReference type="RuleBase" id="RU000499"/>
    </source>
</evidence>
<dbReference type="KEGG" id="hpse:HPF_02470"/>
<name>A0A4P6WWJ5_HYDPS</name>
<keyword evidence="8" id="KW-1185">Reference proteome</keyword>
<feature type="signal peptide" evidence="6">
    <location>
        <begin position="1"/>
        <end position="30"/>
    </location>
</feature>
<dbReference type="EMBL" id="CP037867">
    <property type="protein sequence ID" value="QBM26528.1"/>
    <property type="molecule type" value="Genomic_DNA"/>
</dbReference>
<evidence type="ECO:0000256" key="1">
    <source>
        <dbReference type="ARBA" id="ARBA00006926"/>
    </source>
</evidence>
<keyword evidence="2 5" id="KW-0575">Peroxidase</keyword>
<dbReference type="InterPro" id="IPR000889">
    <property type="entry name" value="Glutathione_peroxidase"/>
</dbReference>
<dbReference type="Pfam" id="PF00255">
    <property type="entry name" value="GSHPx"/>
    <property type="match status" value="1"/>
</dbReference>
<gene>
    <name evidence="7" type="primary">gpx2</name>
    <name evidence="7" type="ORF">HPF_02470</name>
</gene>
<dbReference type="Gene3D" id="3.40.30.10">
    <property type="entry name" value="Glutaredoxin"/>
    <property type="match status" value="1"/>
</dbReference>
<evidence type="ECO:0000256" key="6">
    <source>
        <dbReference type="SAM" id="SignalP"/>
    </source>
</evidence>
<evidence type="ECO:0000313" key="7">
    <source>
        <dbReference type="EMBL" id="QBM26528.1"/>
    </source>
</evidence>
<evidence type="ECO:0000256" key="4">
    <source>
        <dbReference type="PIRSR" id="PIRSR000303-1"/>
    </source>
</evidence>
<comment type="similarity">
    <text evidence="1 5">Belongs to the glutathione peroxidase family.</text>
</comment>
<dbReference type="RefSeq" id="WP_133155660.1">
    <property type="nucleotide sequence ID" value="NZ_CP037867.1"/>
</dbReference>
<keyword evidence="6" id="KW-0732">Signal</keyword>
<protein>
    <recommendedName>
        <fullName evidence="5">Glutathione peroxidase</fullName>
    </recommendedName>
</protein>
<proteinExistence type="inferred from homology"/>
<accession>A0A4P6WWJ5</accession>
<dbReference type="PROSITE" id="PS51318">
    <property type="entry name" value="TAT"/>
    <property type="match status" value="1"/>
</dbReference>
<organism evidence="7 8">
    <name type="scientific">Hydrogenophaga pseudoflava</name>
    <name type="common">Pseudomonas carboxydoflava</name>
    <dbReference type="NCBI Taxonomy" id="47421"/>
    <lineage>
        <taxon>Bacteria</taxon>
        <taxon>Pseudomonadati</taxon>
        <taxon>Pseudomonadota</taxon>
        <taxon>Betaproteobacteria</taxon>
        <taxon>Burkholderiales</taxon>
        <taxon>Comamonadaceae</taxon>
        <taxon>Hydrogenophaga</taxon>
    </lineage>
</organism>